<protein>
    <submittedName>
        <fullName evidence="2">Uncharacterized protein</fullName>
    </submittedName>
</protein>
<dbReference type="Proteomes" id="UP001552299">
    <property type="component" value="Unassembled WGS sequence"/>
</dbReference>
<organism evidence="2 3">
    <name type="scientific">Dendrobium thyrsiflorum</name>
    <name type="common">Pinecone-like raceme dendrobium</name>
    <name type="synonym">Orchid</name>
    <dbReference type="NCBI Taxonomy" id="117978"/>
    <lineage>
        <taxon>Eukaryota</taxon>
        <taxon>Viridiplantae</taxon>
        <taxon>Streptophyta</taxon>
        <taxon>Embryophyta</taxon>
        <taxon>Tracheophyta</taxon>
        <taxon>Spermatophyta</taxon>
        <taxon>Magnoliopsida</taxon>
        <taxon>Liliopsida</taxon>
        <taxon>Asparagales</taxon>
        <taxon>Orchidaceae</taxon>
        <taxon>Epidendroideae</taxon>
        <taxon>Malaxideae</taxon>
        <taxon>Dendrobiinae</taxon>
        <taxon>Dendrobium</taxon>
    </lineage>
</organism>
<sequence length="241" mass="27304">MDPSPATSSSDQSVTEAPASSLPSPIIPSSLIFLINNVKNIIAQPLTTDNHPLWRSQFITSMAIVRGERRQVSATTSGELIYQGVGREATTEWQFSTSFSPIIGRIACELQYFLSNWYQSLILGPSAAGILKFQRYFSQPKDLFISKEELWPEGKLKSWKGKTDFEEKFSDFQNQFKTIYEKMDGRFAALEDLMKKMLEDKQKPATSETPAAMEGEEIRTHLGGGKIRKWRSSREMMECLL</sequence>
<comment type="caution">
    <text evidence="2">The sequence shown here is derived from an EMBL/GenBank/DDBJ whole genome shotgun (WGS) entry which is preliminary data.</text>
</comment>
<proteinExistence type="predicted"/>
<evidence type="ECO:0000313" key="2">
    <source>
        <dbReference type="EMBL" id="KAL0918553.1"/>
    </source>
</evidence>
<keyword evidence="3" id="KW-1185">Reference proteome</keyword>
<name>A0ABD0V7W3_DENTH</name>
<accession>A0ABD0V7W3</accession>
<feature type="region of interest" description="Disordered" evidence="1">
    <location>
        <begin position="1"/>
        <end position="22"/>
    </location>
</feature>
<evidence type="ECO:0000313" key="3">
    <source>
        <dbReference type="Proteomes" id="UP001552299"/>
    </source>
</evidence>
<dbReference type="EMBL" id="JANQDX010000009">
    <property type="protein sequence ID" value="KAL0918553.1"/>
    <property type="molecule type" value="Genomic_DNA"/>
</dbReference>
<dbReference type="AlphaFoldDB" id="A0ABD0V7W3"/>
<gene>
    <name evidence="2" type="ORF">M5K25_010567</name>
</gene>
<feature type="compositionally biased region" description="Polar residues" evidence="1">
    <location>
        <begin position="1"/>
        <end position="15"/>
    </location>
</feature>
<evidence type="ECO:0000256" key="1">
    <source>
        <dbReference type="SAM" id="MobiDB-lite"/>
    </source>
</evidence>
<reference evidence="2 3" key="1">
    <citation type="journal article" date="2024" name="Plant Biotechnol. J.">
        <title>Dendrobium thyrsiflorum genome and its molecular insights into genes involved in important horticultural traits.</title>
        <authorList>
            <person name="Chen B."/>
            <person name="Wang J.Y."/>
            <person name="Zheng P.J."/>
            <person name="Li K.L."/>
            <person name="Liang Y.M."/>
            <person name="Chen X.F."/>
            <person name="Zhang C."/>
            <person name="Zhao X."/>
            <person name="He X."/>
            <person name="Zhang G.Q."/>
            <person name="Liu Z.J."/>
            <person name="Xu Q."/>
        </authorList>
    </citation>
    <scope>NUCLEOTIDE SEQUENCE [LARGE SCALE GENOMIC DNA]</scope>
    <source>
        <strain evidence="2">GZMU011</strain>
    </source>
</reference>